<protein>
    <submittedName>
        <fullName evidence="1">RCG55687, isoform CRA_a</fullName>
    </submittedName>
</protein>
<dbReference type="Proteomes" id="UP000234681">
    <property type="component" value="Chromosome 9"/>
</dbReference>
<sequence length="31" mass="3553">MEQATITTENHIQSKYDIIKPSPSVYICKTL</sequence>
<organism evidence="1 2">
    <name type="scientific">Rattus norvegicus</name>
    <name type="common">Rat</name>
    <dbReference type="NCBI Taxonomy" id="10116"/>
    <lineage>
        <taxon>Eukaryota</taxon>
        <taxon>Metazoa</taxon>
        <taxon>Chordata</taxon>
        <taxon>Craniata</taxon>
        <taxon>Vertebrata</taxon>
        <taxon>Euteleostomi</taxon>
        <taxon>Mammalia</taxon>
        <taxon>Eutheria</taxon>
        <taxon>Euarchontoglires</taxon>
        <taxon>Glires</taxon>
        <taxon>Rodentia</taxon>
        <taxon>Myomorpha</taxon>
        <taxon>Muroidea</taxon>
        <taxon>Muridae</taxon>
        <taxon>Murinae</taxon>
        <taxon>Rattus</taxon>
    </lineage>
</organism>
<dbReference type="AlphaFoldDB" id="A6JR51"/>
<name>A6JR51_RAT</name>
<evidence type="ECO:0000313" key="1">
    <source>
        <dbReference type="EMBL" id="EDL91886.1"/>
    </source>
</evidence>
<dbReference type="EMBL" id="CH473997">
    <property type="protein sequence ID" value="EDL91886.1"/>
    <property type="molecule type" value="Genomic_DNA"/>
</dbReference>
<gene>
    <name evidence="1" type="ORF">rCG_55687</name>
</gene>
<evidence type="ECO:0000313" key="2">
    <source>
        <dbReference type="Proteomes" id="UP000234681"/>
    </source>
</evidence>
<accession>A6JR51</accession>
<proteinExistence type="predicted"/>
<reference evidence="1 2" key="1">
    <citation type="submission" date="2005-09" db="EMBL/GenBank/DDBJ databases">
        <authorList>
            <person name="Mural R.J."/>
            <person name="Li P.W."/>
            <person name="Adams M.D."/>
            <person name="Amanatides P.G."/>
            <person name="Baden-Tillson H."/>
            <person name="Barnstead M."/>
            <person name="Chin S.H."/>
            <person name="Dew I."/>
            <person name="Evans C.A."/>
            <person name="Ferriera S."/>
            <person name="Flanigan M."/>
            <person name="Fosler C."/>
            <person name="Glodek A."/>
            <person name="Gu Z."/>
            <person name="Holt R.A."/>
            <person name="Jennings D."/>
            <person name="Kraft C.L."/>
            <person name="Lu F."/>
            <person name="Nguyen T."/>
            <person name="Nusskern D.R."/>
            <person name="Pfannkoch C.M."/>
            <person name="Sitter C."/>
            <person name="Sutton G.G."/>
            <person name="Venter J.C."/>
            <person name="Wang Z."/>
            <person name="Woodage T."/>
            <person name="Zheng X.H."/>
            <person name="Zhong F."/>
        </authorList>
    </citation>
    <scope>NUCLEOTIDE SEQUENCE [LARGE SCALE GENOMIC DNA]</scope>
    <source>
        <strain>BN</strain>
        <strain evidence="2">Sprague-Dawley</strain>
    </source>
</reference>